<dbReference type="PANTHER" id="PTHR10695:SF46">
    <property type="entry name" value="BIFUNCTIONAL COENZYME A SYNTHASE-RELATED"/>
    <property type="match status" value="1"/>
</dbReference>
<proteinExistence type="predicted"/>
<gene>
    <name evidence="2" type="ORF">E3Q02_02025</name>
</gene>
<dbReference type="GO" id="GO:0004140">
    <property type="term" value="F:dephospho-CoA kinase activity"/>
    <property type="evidence" value="ECO:0007669"/>
    <property type="project" value="TreeGrafter"/>
</dbReference>
<evidence type="ECO:0000313" key="3">
    <source>
        <dbReference type="Proteomes" id="UP000309601"/>
    </source>
</evidence>
<dbReference type="InterPro" id="IPR014729">
    <property type="entry name" value="Rossmann-like_a/b/a_fold"/>
</dbReference>
<organism evidence="2 3">
    <name type="scientific">Wallemia mellicola</name>
    <dbReference type="NCBI Taxonomy" id="1708541"/>
    <lineage>
        <taxon>Eukaryota</taxon>
        <taxon>Fungi</taxon>
        <taxon>Dikarya</taxon>
        <taxon>Basidiomycota</taxon>
        <taxon>Wallemiomycotina</taxon>
        <taxon>Wallemiomycetes</taxon>
        <taxon>Wallemiales</taxon>
        <taxon>Wallemiaceae</taxon>
        <taxon>Wallemia</taxon>
    </lineage>
</organism>
<dbReference type="SUPFAM" id="SSF52374">
    <property type="entry name" value="Nucleotidylyl transferase"/>
    <property type="match status" value="1"/>
</dbReference>
<dbReference type="Pfam" id="PF01467">
    <property type="entry name" value="CTP_transf_like"/>
    <property type="match status" value="1"/>
</dbReference>
<comment type="caution">
    <text evidence="2">The sequence shown here is derived from an EMBL/GenBank/DDBJ whole genome shotgun (WGS) entry which is preliminary data.</text>
</comment>
<feature type="domain" description="Cytidyltransferase-like" evidence="1">
    <location>
        <begin position="152"/>
        <end position="289"/>
    </location>
</feature>
<evidence type="ECO:0000259" key="1">
    <source>
        <dbReference type="Pfam" id="PF01467"/>
    </source>
</evidence>
<dbReference type="Gene3D" id="3.40.50.620">
    <property type="entry name" value="HUPs"/>
    <property type="match status" value="1"/>
</dbReference>
<name>A0A4T0RUS8_9BASI</name>
<dbReference type="AlphaFoldDB" id="A0A4T0RUS8"/>
<dbReference type="Proteomes" id="UP000309601">
    <property type="component" value="Unassembled WGS sequence"/>
</dbReference>
<evidence type="ECO:0000313" key="2">
    <source>
        <dbReference type="EMBL" id="TIC66003.1"/>
    </source>
</evidence>
<keyword evidence="2" id="KW-0808">Transferase</keyword>
<accession>A0A4T0RUS8</accession>
<sequence>MRSLIIAPLPDNLNLNSSLTTALQKSVEKATDVGLIFTGELPRQSERHGSFTRFQAFLIEIYSTLIANRKDKSNWWAGNIDVWFESFWQSDWMYKARLTDWDIMYTTSDVLSTISGSKLQDIPIKQTIEGLEGVKIGKHKPDNGGIYDTIALGGTFDHLHAGHKVLLTLAAYISRKKVVIGVTGPDLLTRKNDADVLESIETRKAAVDGFLKRLRPDVEAYVFTLNDVYGPTGDDEDIDAIVVSRETLSGSDAINKKRKENKIKELDVFMIELVDHTAELKLSSTDIRKYIKNTV</sequence>
<dbReference type="EMBL" id="SPRW01000018">
    <property type="protein sequence ID" value="TIC66003.1"/>
    <property type="molecule type" value="Genomic_DNA"/>
</dbReference>
<dbReference type="PANTHER" id="PTHR10695">
    <property type="entry name" value="DEPHOSPHO-COA KINASE-RELATED"/>
    <property type="match status" value="1"/>
</dbReference>
<reference evidence="2 3" key="1">
    <citation type="submission" date="2019-03" db="EMBL/GenBank/DDBJ databases">
        <title>Sequencing 25 genomes of Wallemia mellicola.</title>
        <authorList>
            <person name="Gostincar C."/>
        </authorList>
    </citation>
    <scope>NUCLEOTIDE SEQUENCE [LARGE SCALE GENOMIC DNA]</scope>
    <source>
        <strain evidence="2 3">EXF-1274</strain>
    </source>
</reference>
<dbReference type="InterPro" id="IPR004821">
    <property type="entry name" value="Cyt_trans-like"/>
</dbReference>
<dbReference type="GO" id="GO:0015937">
    <property type="term" value="P:coenzyme A biosynthetic process"/>
    <property type="evidence" value="ECO:0007669"/>
    <property type="project" value="TreeGrafter"/>
</dbReference>
<dbReference type="NCBIfam" id="NF001985">
    <property type="entry name" value="PRK00777.1"/>
    <property type="match status" value="1"/>
</dbReference>
<protein>
    <submittedName>
        <fullName evidence="2">Nucleotidylyl transferase</fullName>
    </submittedName>
</protein>